<dbReference type="AlphaFoldDB" id="A0AAV4QXY9"/>
<evidence type="ECO:0000256" key="1">
    <source>
        <dbReference type="SAM" id="Phobius"/>
    </source>
</evidence>
<accession>A0AAV4QXY9</accession>
<keyword evidence="3" id="KW-1185">Reference proteome</keyword>
<gene>
    <name evidence="2" type="ORF">CEXT_335761</name>
</gene>
<sequence length="116" mass="13118">MNTSEICEVCQCNDDSIYACTDGAQMFSQKFITVTSTIAFITLLSLAIKSLCSDRNRLKHRERFGCQKEGMDTDASEPLIDAELGTIRDQIPAQLVKIKDRLKKLQHKIVLIVSYF</sequence>
<dbReference type="EMBL" id="BPLR01007047">
    <property type="protein sequence ID" value="GIY14092.1"/>
    <property type="molecule type" value="Genomic_DNA"/>
</dbReference>
<keyword evidence="1" id="KW-1133">Transmembrane helix</keyword>
<comment type="caution">
    <text evidence="2">The sequence shown here is derived from an EMBL/GenBank/DDBJ whole genome shotgun (WGS) entry which is preliminary data.</text>
</comment>
<keyword evidence="1" id="KW-0812">Transmembrane</keyword>
<feature type="transmembrane region" description="Helical" evidence="1">
    <location>
        <begin position="31"/>
        <end position="52"/>
    </location>
</feature>
<evidence type="ECO:0000313" key="3">
    <source>
        <dbReference type="Proteomes" id="UP001054945"/>
    </source>
</evidence>
<keyword evidence="1" id="KW-0472">Membrane</keyword>
<proteinExistence type="predicted"/>
<evidence type="ECO:0000313" key="2">
    <source>
        <dbReference type="EMBL" id="GIY14092.1"/>
    </source>
</evidence>
<dbReference type="Proteomes" id="UP001054945">
    <property type="component" value="Unassembled WGS sequence"/>
</dbReference>
<name>A0AAV4QXY9_CAEEX</name>
<organism evidence="2 3">
    <name type="scientific">Caerostris extrusa</name>
    <name type="common">Bark spider</name>
    <name type="synonym">Caerostris bankana</name>
    <dbReference type="NCBI Taxonomy" id="172846"/>
    <lineage>
        <taxon>Eukaryota</taxon>
        <taxon>Metazoa</taxon>
        <taxon>Ecdysozoa</taxon>
        <taxon>Arthropoda</taxon>
        <taxon>Chelicerata</taxon>
        <taxon>Arachnida</taxon>
        <taxon>Araneae</taxon>
        <taxon>Araneomorphae</taxon>
        <taxon>Entelegynae</taxon>
        <taxon>Araneoidea</taxon>
        <taxon>Araneidae</taxon>
        <taxon>Caerostris</taxon>
    </lineage>
</organism>
<protein>
    <submittedName>
        <fullName evidence="2">Uncharacterized protein</fullName>
    </submittedName>
</protein>
<reference evidence="2 3" key="1">
    <citation type="submission" date="2021-06" db="EMBL/GenBank/DDBJ databases">
        <title>Caerostris extrusa draft genome.</title>
        <authorList>
            <person name="Kono N."/>
            <person name="Arakawa K."/>
        </authorList>
    </citation>
    <scope>NUCLEOTIDE SEQUENCE [LARGE SCALE GENOMIC DNA]</scope>
</reference>